<feature type="transmembrane region" description="Helical" evidence="16">
    <location>
        <begin position="853"/>
        <end position="871"/>
    </location>
</feature>
<dbReference type="InterPro" id="IPR023214">
    <property type="entry name" value="HAD_sf"/>
</dbReference>
<dbReference type="SFLD" id="SFLDG00002">
    <property type="entry name" value="C1.7:_P-type_atpase_like"/>
    <property type="match status" value="1"/>
</dbReference>
<dbReference type="InterPro" id="IPR032630">
    <property type="entry name" value="P_typ_ATPase_c"/>
</dbReference>
<keyword evidence="8 15" id="KW-0460">Magnesium</keyword>
<feature type="binding site" evidence="15">
    <location>
        <position position="787"/>
    </location>
    <ligand>
        <name>Mg(2+)</name>
        <dbReference type="ChEBI" id="CHEBI:18420"/>
    </ligand>
</feature>
<dbReference type="EC" id="7.6.2.1" evidence="16"/>
<evidence type="ECO:0000256" key="8">
    <source>
        <dbReference type="ARBA" id="ARBA00022842"/>
    </source>
</evidence>
<dbReference type="SUPFAM" id="SSF81660">
    <property type="entry name" value="Metal cation-transporting ATPase, ATP-binding domain N"/>
    <property type="match status" value="1"/>
</dbReference>
<feature type="binding site" evidence="14">
    <location>
        <position position="529"/>
    </location>
    <ligand>
        <name>ATP</name>
        <dbReference type="ChEBI" id="CHEBI:30616"/>
    </ligand>
</feature>
<dbReference type="PANTHER" id="PTHR24092:SF5">
    <property type="entry name" value="PHOSPHOLIPID-TRANSPORTING ATPASE"/>
    <property type="match status" value="1"/>
</dbReference>
<feature type="domain" description="P-type ATPase N-terminal" evidence="18">
    <location>
        <begin position="50"/>
        <end position="99"/>
    </location>
</feature>
<dbReference type="GO" id="GO:0016887">
    <property type="term" value="F:ATP hydrolysis activity"/>
    <property type="evidence" value="ECO:0007669"/>
    <property type="project" value="InterPro"/>
</dbReference>
<evidence type="ECO:0000256" key="14">
    <source>
        <dbReference type="PIRSR" id="PIRSR606539-2"/>
    </source>
</evidence>
<feature type="transmembrane region" description="Helical" evidence="16">
    <location>
        <begin position="989"/>
        <end position="1009"/>
    </location>
</feature>
<keyword evidence="21" id="KW-1185">Reference proteome</keyword>
<comment type="subcellular location">
    <subcellularLocation>
        <location evidence="2">Endomembrane system</location>
    </subcellularLocation>
    <subcellularLocation>
        <location evidence="1 16">Membrane</location>
        <topology evidence="1 16">Multi-pass membrane protein</topology>
    </subcellularLocation>
</comment>
<feature type="binding site" evidence="14">
    <location>
        <position position="664"/>
    </location>
    <ligand>
        <name>ATP</name>
        <dbReference type="ChEBI" id="CHEBI:30616"/>
    </ligand>
</feature>
<evidence type="ECO:0000256" key="11">
    <source>
        <dbReference type="ARBA" id="ARBA00023136"/>
    </source>
</evidence>
<accession>A0A0S4IM76</accession>
<evidence type="ECO:0000313" key="20">
    <source>
        <dbReference type="EMBL" id="CUE71575.1"/>
    </source>
</evidence>
<dbReference type="GO" id="GO:0005768">
    <property type="term" value="C:endosome"/>
    <property type="evidence" value="ECO:0007669"/>
    <property type="project" value="TreeGrafter"/>
</dbReference>
<evidence type="ECO:0000256" key="3">
    <source>
        <dbReference type="ARBA" id="ARBA00008109"/>
    </source>
</evidence>
<evidence type="ECO:0000256" key="9">
    <source>
        <dbReference type="ARBA" id="ARBA00022967"/>
    </source>
</evidence>
<feature type="binding site" evidence="14">
    <location>
        <position position="663"/>
    </location>
    <ligand>
        <name>ATP</name>
        <dbReference type="ChEBI" id="CHEBI:30616"/>
    </ligand>
</feature>
<feature type="binding site" evidence="14">
    <location>
        <position position="582"/>
    </location>
    <ligand>
        <name>ATP</name>
        <dbReference type="ChEBI" id="CHEBI:30616"/>
    </ligand>
</feature>
<dbReference type="InterPro" id="IPR008250">
    <property type="entry name" value="ATPase_P-typ_transduc_dom_A_sf"/>
</dbReference>
<feature type="transmembrane region" description="Helical" evidence="16">
    <location>
        <begin position="323"/>
        <end position="342"/>
    </location>
</feature>
<evidence type="ECO:0000256" key="16">
    <source>
        <dbReference type="RuleBase" id="RU362033"/>
    </source>
</evidence>
<feature type="transmembrane region" description="Helical" evidence="16">
    <location>
        <begin position="100"/>
        <end position="118"/>
    </location>
</feature>
<evidence type="ECO:0000256" key="15">
    <source>
        <dbReference type="PIRSR" id="PIRSR606539-3"/>
    </source>
</evidence>
<dbReference type="SFLD" id="SFLDF00027">
    <property type="entry name" value="p-type_atpase"/>
    <property type="match status" value="1"/>
</dbReference>
<feature type="binding site" evidence="14">
    <location>
        <position position="665"/>
    </location>
    <ligand>
        <name>ATP</name>
        <dbReference type="ChEBI" id="CHEBI:30616"/>
    </ligand>
</feature>
<dbReference type="GO" id="GO:0005524">
    <property type="term" value="F:ATP binding"/>
    <property type="evidence" value="ECO:0007669"/>
    <property type="project" value="UniProtKB-UniRule"/>
</dbReference>
<feature type="binding site" evidence="14">
    <location>
        <position position="759"/>
    </location>
    <ligand>
        <name>ATP</name>
        <dbReference type="ChEBI" id="CHEBI:30616"/>
    </ligand>
</feature>
<evidence type="ECO:0000259" key="19">
    <source>
        <dbReference type="Pfam" id="PF16212"/>
    </source>
</evidence>
<dbReference type="GO" id="GO:0005802">
    <property type="term" value="C:trans-Golgi network"/>
    <property type="evidence" value="ECO:0007669"/>
    <property type="project" value="TreeGrafter"/>
</dbReference>
<dbReference type="Pfam" id="PF16212">
    <property type="entry name" value="PhoLip_ATPase_C"/>
    <property type="match status" value="1"/>
</dbReference>
<proteinExistence type="inferred from homology"/>
<feature type="binding site" evidence="14">
    <location>
        <position position="484"/>
    </location>
    <ligand>
        <name>ATP</name>
        <dbReference type="ChEBI" id="CHEBI:30616"/>
    </ligand>
</feature>
<reference evidence="21" key="1">
    <citation type="submission" date="2015-09" db="EMBL/GenBank/DDBJ databases">
        <authorList>
            <consortium name="Pathogen Informatics"/>
        </authorList>
    </citation>
    <scope>NUCLEOTIDE SEQUENCE [LARGE SCALE GENOMIC DNA]</scope>
    <source>
        <strain evidence="21">Lake Konstanz</strain>
    </source>
</reference>
<dbReference type="GO" id="GO:0140326">
    <property type="term" value="F:ATPase-coupled intramembrane lipid transporter activity"/>
    <property type="evidence" value="ECO:0007669"/>
    <property type="project" value="UniProtKB-EC"/>
</dbReference>
<dbReference type="AlphaFoldDB" id="A0A0S4IM76"/>
<keyword evidence="7 14" id="KW-0067">ATP-binding</keyword>
<feature type="transmembrane region" description="Helical" evidence="16">
    <location>
        <begin position="955"/>
        <end position="977"/>
    </location>
</feature>
<dbReference type="Gene3D" id="3.40.1110.10">
    <property type="entry name" value="Calcium-transporting ATPase, cytoplasmic domain N"/>
    <property type="match status" value="1"/>
</dbReference>
<name>A0A0S4IM76_BODSA</name>
<dbReference type="InterPro" id="IPR001757">
    <property type="entry name" value="P_typ_ATPase"/>
</dbReference>
<evidence type="ECO:0000256" key="10">
    <source>
        <dbReference type="ARBA" id="ARBA00022989"/>
    </source>
</evidence>
<dbReference type="SUPFAM" id="SSF56784">
    <property type="entry name" value="HAD-like"/>
    <property type="match status" value="1"/>
</dbReference>
<feature type="transmembrane region" description="Helical" evidence="16">
    <location>
        <begin position="1029"/>
        <end position="1049"/>
    </location>
</feature>
<evidence type="ECO:0000256" key="6">
    <source>
        <dbReference type="ARBA" id="ARBA00022741"/>
    </source>
</evidence>
<feature type="domain" description="P-type ATPase A" evidence="17">
    <location>
        <begin position="141"/>
        <end position="278"/>
    </location>
</feature>
<dbReference type="InterPro" id="IPR044492">
    <property type="entry name" value="P_typ_ATPase_HD_dom"/>
</dbReference>
<feature type="binding site" evidence="14">
    <location>
        <position position="390"/>
    </location>
    <ligand>
        <name>ATP</name>
        <dbReference type="ChEBI" id="CHEBI:30616"/>
    </ligand>
</feature>
<dbReference type="Gene3D" id="3.40.50.1000">
    <property type="entry name" value="HAD superfamily/HAD-like"/>
    <property type="match status" value="1"/>
</dbReference>
<feature type="transmembrane region" description="Helical" evidence="16">
    <location>
        <begin position="295"/>
        <end position="317"/>
    </location>
</feature>
<keyword evidence="5 15" id="KW-0479">Metal-binding</keyword>
<evidence type="ECO:0000259" key="17">
    <source>
        <dbReference type="Pfam" id="PF00122"/>
    </source>
</evidence>
<feature type="binding site" evidence="14">
    <location>
        <position position="791"/>
    </location>
    <ligand>
        <name>ATP</name>
        <dbReference type="ChEBI" id="CHEBI:30616"/>
    </ligand>
</feature>
<dbReference type="SUPFAM" id="SSF81653">
    <property type="entry name" value="Calcium ATPase, transduction domain A"/>
    <property type="match status" value="1"/>
</dbReference>
<dbReference type="InterPro" id="IPR023299">
    <property type="entry name" value="ATPase_P-typ_cyto_dom_N"/>
</dbReference>
<dbReference type="Pfam" id="PF13246">
    <property type="entry name" value="Cation_ATPase"/>
    <property type="match status" value="1"/>
</dbReference>
<comment type="cofactor">
    <cofactor evidence="15">
        <name>Mg(2+)</name>
        <dbReference type="ChEBI" id="CHEBI:18420"/>
    </cofactor>
</comment>
<comment type="catalytic activity">
    <reaction evidence="12 16">
        <text>ATP + H2O + phospholipidSide 1 = ADP + phosphate + phospholipidSide 2.</text>
        <dbReference type="EC" id="7.6.2.1"/>
    </reaction>
</comment>
<keyword evidence="10 16" id="KW-1133">Transmembrane helix</keyword>
<dbReference type="VEuPathDB" id="TriTrypDB:BSAL_53420"/>
<keyword evidence="6 14" id="KW-0547">Nucleotide-binding</keyword>
<evidence type="ECO:0000256" key="1">
    <source>
        <dbReference type="ARBA" id="ARBA00004141"/>
    </source>
</evidence>
<evidence type="ECO:0000256" key="2">
    <source>
        <dbReference type="ARBA" id="ARBA00004308"/>
    </source>
</evidence>
<sequence length="1061" mass="119084">MSEMDRLITDLEVPPPRKTSLMFRLKLLMNVAVNNTNPRTIAVGEPSWVRGDYPPNEINNCRYSLVTFLPLALLNQFKMFFNIFFLAVAVSQFIPSLQVGFIFIYFAPLAFVVSLSLIKDAVDDIQRFLRDKKANAERYHKLLPSGEAVEIEAKHIVVGDLLVIEQNCRIPADCVLLHTTEKSGASFVRTDQLDGETDWKLRFPLKTTENLTNAELGVLRMNLRCEDLHKDIYKFVGQAQCSRRQPEGVTLENTLWANCVLASGTVVGAVIHTGVDTRSAMNAAKAASKLGLIDLLELFIGILCFGILVVLAFLLVVQQGFQGSWFVMFIRFIILLSAIIPISMRVNLDVARVWYSLVIFRDSVIAGTLVRNSNIPEDLGRLSYLFSDKTGTLTKNIMEFRSLQMGAQFTLQHRDVEDFQQALSVFFASRGGEGRVSTRGIVGFSQTQIKEVGTAILCLALCHNVTPVTHEDGNVEFQASSPDEVAMVKFADSVGVKLLDRTLKKIVLRVTCDGTEHTLEYEVLKMFPFTSERKSMSIFLRDCQTNQFYFFMKGADVKMITVVRKCDWIDESCQELAQKGLRTLVFAQKPMTESDVKAFLTAYEQANAVMGDSRPVAIESCMQTVERGMDLVAITGVEDQLQDDVTNALETLGMCGLKVWMLTGDKVETATCIGRSTQLISRQAHVEYLLQRSRAEIIDRLDQLRQQYDPLIVGDYLSTKWALITDGTSLAICLEDDIQKTTSRKHLQTLPVLQTPVARCSPTQKAAVVQTIRKYSPNSVRTAAIGDGGNDVSMILAANVGIGVEGVEGKQASMAADFSITKFSHCLRLIMWHGRNSYRRSCHLCQFIMHRGIVYSVVQAVFSVLFAGSTMSVFNGYLLMGYATVFTMAPVFSLVLNEDQREDDVCEFPQLYKQLIKARSMNMRSFLQWVWVSFFQGGVMMTLSLQLFGDEMFQIVTIAFTSLLITELVIVAGGVNFRILWKQRRTHFWLFLLAELFSILAFFIAVLVLPDTIDKTFFFSASFASKVAIISIASIGPVFVFWLIGKYILCRPQIAKLKEDW</sequence>
<dbReference type="Pfam" id="PF16209">
    <property type="entry name" value="PhoLip_ATPase_N"/>
    <property type="match status" value="1"/>
</dbReference>
<comment type="similarity">
    <text evidence="3 16">Belongs to the cation transport ATPase (P-type) (TC 3.A.3) family. Type IV subfamily.</text>
</comment>
<dbReference type="InterPro" id="IPR036412">
    <property type="entry name" value="HAD-like_sf"/>
</dbReference>
<dbReference type="PANTHER" id="PTHR24092">
    <property type="entry name" value="PROBABLE PHOSPHOLIPID-TRANSPORTING ATPASE"/>
    <property type="match status" value="1"/>
</dbReference>
<feature type="binding site" evidence="14">
    <location>
        <position position="389"/>
    </location>
    <ligand>
        <name>ATP</name>
        <dbReference type="ChEBI" id="CHEBI:30616"/>
    </ligand>
</feature>
<feature type="domain" description="P-type ATPase C-terminal" evidence="19">
    <location>
        <begin position="814"/>
        <end position="1044"/>
    </location>
</feature>
<feature type="binding site" evidence="15">
    <location>
        <position position="791"/>
    </location>
    <ligand>
        <name>Mg(2+)</name>
        <dbReference type="ChEBI" id="CHEBI:18420"/>
    </ligand>
</feature>
<organism evidence="20 21">
    <name type="scientific">Bodo saltans</name>
    <name type="common">Flagellated protozoan</name>
    <dbReference type="NCBI Taxonomy" id="75058"/>
    <lineage>
        <taxon>Eukaryota</taxon>
        <taxon>Discoba</taxon>
        <taxon>Euglenozoa</taxon>
        <taxon>Kinetoplastea</taxon>
        <taxon>Metakinetoplastina</taxon>
        <taxon>Eubodonida</taxon>
        <taxon>Bodonidae</taxon>
        <taxon>Bodo</taxon>
    </lineage>
</organism>
<feature type="binding site" evidence="14">
    <location>
        <position position="388"/>
    </location>
    <ligand>
        <name>ATP</name>
        <dbReference type="ChEBI" id="CHEBI:30616"/>
    </ligand>
</feature>
<dbReference type="OMA" id="XVYFIAT"/>
<evidence type="ECO:0000259" key="18">
    <source>
        <dbReference type="Pfam" id="PF16209"/>
    </source>
</evidence>
<dbReference type="NCBIfam" id="TIGR01494">
    <property type="entry name" value="ATPase_P-type"/>
    <property type="match status" value="2"/>
</dbReference>
<dbReference type="Gene3D" id="2.70.150.10">
    <property type="entry name" value="Calcium-transporting ATPase, cytoplasmic transduction domain A"/>
    <property type="match status" value="1"/>
</dbReference>
<keyword evidence="11 16" id="KW-0472">Membrane</keyword>
<dbReference type="GO" id="GO:0006897">
    <property type="term" value="P:endocytosis"/>
    <property type="evidence" value="ECO:0007669"/>
    <property type="project" value="TreeGrafter"/>
</dbReference>
<dbReference type="GO" id="GO:0000287">
    <property type="term" value="F:magnesium ion binding"/>
    <property type="evidence" value="ECO:0007669"/>
    <property type="project" value="UniProtKB-UniRule"/>
</dbReference>
<feature type="binding site" evidence="14">
    <location>
        <position position="553"/>
    </location>
    <ligand>
        <name>ATP</name>
        <dbReference type="ChEBI" id="CHEBI:30616"/>
    </ligand>
</feature>
<dbReference type="PRINTS" id="PR00119">
    <property type="entry name" value="CATATPASE"/>
</dbReference>
<dbReference type="SFLD" id="SFLDS00003">
    <property type="entry name" value="Haloacid_Dehalogenase"/>
    <property type="match status" value="1"/>
</dbReference>
<protein>
    <recommendedName>
        <fullName evidence="16">Phospholipid-transporting ATPase</fullName>
        <ecNumber evidence="16">7.6.2.1</ecNumber>
    </recommendedName>
</protein>
<feature type="transmembrane region" description="Helical" evidence="16">
    <location>
        <begin position="926"/>
        <end position="949"/>
    </location>
</feature>
<dbReference type="PROSITE" id="PS00154">
    <property type="entry name" value="ATPASE_E1_E2"/>
    <property type="match status" value="1"/>
</dbReference>
<dbReference type="Proteomes" id="UP000051952">
    <property type="component" value="Unassembled WGS sequence"/>
</dbReference>
<evidence type="ECO:0000313" key="21">
    <source>
        <dbReference type="Proteomes" id="UP000051952"/>
    </source>
</evidence>
<dbReference type="InterPro" id="IPR032631">
    <property type="entry name" value="P-type_ATPase_N"/>
</dbReference>
<feature type="binding site" evidence="15">
    <location>
        <position position="390"/>
    </location>
    <ligand>
        <name>Mg(2+)</name>
        <dbReference type="ChEBI" id="CHEBI:18420"/>
    </ligand>
</feature>
<dbReference type="GO" id="GO:0006890">
    <property type="term" value="P:retrograde vesicle-mediated transport, Golgi to endoplasmic reticulum"/>
    <property type="evidence" value="ECO:0007669"/>
    <property type="project" value="TreeGrafter"/>
</dbReference>
<dbReference type="Pfam" id="PF00122">
    <property type="entry name" value="E1-E2_ATPase"/>
    <property type="match status" value="1"/>
</dbReference>
<gene>
    <name evidence="20" type="ORF">BSAL_53420</name>
</gene>
<feature type="binding site" evidence="15">
    <location>
        <position position="388"/>
    </location>
    <ligand>
        <name>Mg(2+)</name>
        <dbReference type="ChEBI" id="CHEBI:18420"/>
    </ligand>
</feature>
<evidence type="ECO:0000256" key="4">
    <source>
        <dbReference type="ARBA" id="ARBA00022692"/>
    </source>
</evidence>
<dbReference type="EMBL" id="CYKH01000110">
    <property type="protein sequence ID" value="CUE71575.1"/>
    <property type="molecule type" value="Genomic_DNA"/>
</dbReference>
<evidence type="ECO:0000256" key="13">
    <source>
        <dbReference type="PIRSR" id="PIRSR606539-1"/>
    </source>
</evidence>
<dbReference type="InterPro" id="IPR023298">
    <property type="entry name" value="ATPase_P-typ_TM_dom_sf"/>
</dbReference>
<evidence type="ECO:0000256" key="5">
    <source>
        <dbReference type="ARBA" id="ARBA00022723"/>
    </source>
</evidence>
<dbReference type="GO" id="GO:0045332">
    <property type="term" value="P:phospholipid translocation"/>
    <property type="evidence" value="ECO:0007669"/>
    <property type="project" value="TreeGrafter"/>
</dbReference>
<keyword evidence="4 16" id="KW-0812">Transmembrane</keyword>
<dbReference type="InterPro" id="IPR018303">
    <property type="entry name" value="ATPase_P-typ_P_site"/>
</dbReference>
<dbReference type="InterPro" id="IPR006539">
    <property type="entry name" value="P-type_ATPase_IV"/>
</dbReference>
<dbReference type="OrthoDB" id="377733at2759"/>
<dbReference type="InterPro" id="IPR059000">
    <property type="entry name" value="ATPase_P-type_domA"/>
</dbReference>
<dbReference type="SUPFAM" id="SSF81665">
    <property type="entry name" value="Calcium ATPase, transmembrane domain M"/>
    <property type="match status" value="1"/>
</dbReference>
<dbReference type="GO" id="GO:0005886">
    <property type="term" value="C:plasma membrane"/>
    <property type="evidence" value="ECO:0007669"/>
    <property type="project" value="TreeGrafter"/>
</dbReference>
<evidence type="ECO:0000256" key="7">
    <source>
        <dbReference type="ARBA" id="ARBA00022840"/>
    </source>
</evidence>
<dbReference type="NCBIfam" id="TIGR01652">
    <property type="entry name" value="ATPase-Plipid"/>
    <property type="match status" value="1"/>
</dbReference>
<keyword evidence="9 16" id="KW-1278">Translocase</keyword>
<feature type="binding site" evidence="14">
    <location>
        <position position="765"/>
    </location>
    <ligand>
        <name>ATP</name>
        <dbReference type="ChEBI" id="CHEBI:30616"/>
    </ligand>
</feature>
<evidence type="ECO:0000256" key="12">
    <source>
        <dbReference type="ARBA" id="ARBA00034036"/>
    </source>
</evidence>
<feature type="binding site" evidence="14">
    <location>
        <position position="790"/>
    </location>
    <ligand>
        <name>ATP</name>
        <dbReference type="ChEBI" id="CHEBI:30616"/>
    </ligand>
</feature>
<feature type="active site" description="4-aspartylphosphate intermediate" evidence="13">
    <location>
        <position position="388"/>
    </location>
</feature>